<keyword evidence="1" id="KW-1133">Transmembrane helix</keyword>
<sequence>MTTNTALTYDTSPGFFARAEAWLDARGKAAWIAAMVLGFIVFWPVGLALLAYMIWGKGMFAGSCRKTARSPIHMTQSSGNMAFDAYRNETIRRLEDEQQKFQAFLKRLRDAKDKAEFDAFMDERDRKAAAKTDITPDAPQA</sequence>
<keyword evidence="1" id="KW-0812">Transmembrane</keyword>
<keyword evidence="3" id="KW-1185">Reference proteome</keyword>
<keyword evidence="1" id="KW-0472">Membrane</keyword>
<dbReference type="Proteomes" id="UP000195273">
    <property type="component" value="Chromosome"/>
</dbReference>
<dbReference type="EMBL" id="CP021431">
    <property type="protein sequence ID" value="ARU00987.1"/>
    <property type="molecule type" value="Genomic_DNA"/>
</dbReference>
<protein>
    <recommendedName>
        <fullName evidence="4">DUF2852 domain-containing protein</fullName>
    </recommendedName>
</protein>
<dbReference type="KEGG" id="lvs:LOKVESSMR4R_01673"/>
<dbReference type="InterPro" id="IPR021273">
    <property type="entry name" value="DUF2852"/>
</dbReference>
<dbReference type="AlphaFoldDB" id="A0A1Y0EBK6"/>
<dbReference type="Pfam" id="PF11014">
    <property type="entry name" value="DUF2852"/>
    <property type="match status" value="1"/>
</dbReference>
<evidence type="ECO:0008006" key="4">
    <source>
        <dbReference type="Google" id="ProtNLM"/>
    </source>
</evidence>
<evidence type="ECO:0000313" key="2">
    <source>
        <dbReference type="EMBL" id="ARU00987.1"/>
    </source>
</evidence>
<organism evidence="2 3">
    <name type="scientific">Yoonia vestfoldensis</name>
    <dbReference type="NCBI Taxonomy" id="245188"/>
    <lineage>
        <taxon>Bacteria</taxon>
        <taxon>Pseudomonadati</taxon>
        <taxon>Pseudomonadota</taxon>
        <taxon>Alphaproteobacteria</taxon>
        <taxon>Rhodobacterales</taxon>
        <taxon>Paracoccaceae</taxon>
        <taxon>Yoonia</taxon>
    </lineage>
</organism>
<feature type="transmembrane region" description="Helical" evidence="1">
    <location>
        <begin position="30"/>
        <end position="55"/>
    </location>
</feature>
<dbReference type="STRING" id="1122181.GCA_000382265_00542"/>
<evidence type="ECO:0000256" key="1">
    <source>
        <dbReference type="SAM" id="Phobius"/>
    </source>
</evidence>
<evidence type="ECO:0000313" key="3">
    <source>
        <dbReference type="Proteomes" id="UP000195273"/>
    </source>
</evidence>
<accession>A0A1Y0EBK6</accession>
<name>A0A1Y0EBK6_9RHOB</name>
<proteinExistence type="predicted"/>
<reference evidence="2 3" key="1">
    <citation type="submission" date="2017-05" db="EMBL/GenBank/DDBJ databases">
        <title>Genome Sequence of Loktanella vestfoldensis Strain SMR4r Isolated from a Culture of the Diatom Skeletonema marinoi.</title>
        <authorList>
            <person name="Topel M."/>
            <person name="Pinder M.I.M."/>
            <person name="Johansson O.N."/>
            <person name="Kourtchenko O."/>
            <person name="Godhe A."/>
            <person name="Clarke A.K."/>
        </authorList>
    </citation>
    <scope>NUCLEOTIDE SEQUENCE [LARGE SCALE GENOMIC DNA]</scope>
    <source>
        <strain evidence="2 3">SMR4r</strain>
    </source>
</reference>
<gene>
    <name evidence="2" type="ORF">LOKVESSMR4R_01673</name>
</gene>